<evidence type="ECO:0000256" key="3">
    <source>
        <dbReference type="SAM" id="MobiDB-lite"/>
    </source>
</evidence>
<dbReference type="InterPro" id="IPR000160">
    <property type="entry name" value="GGDEF_dom"/>
</dbReference>
<protein>
    <recommendedName>
        <fullName evidence="1">diguanylate cyclase</fullName>
        <ecNumber evidence="1">2.7.7.65</ecNumber>
    </recommendedName>
</protein>
<comment type="caution">
    <text evidence="6">The sequence shown here is derived from an EMBL/GenBank/DDBJ whole genome shotgun (WGS) entry which is preliminary data.</text>
</comment>
<evidence type="ECO:0000256" key="2">
    <source>
        <dbReference type="ARBA" id="ARBA00034247"/>
    </source>
</evidence>
<dbReference type="GO" id="GO:1902201">
    <property type="term" value="P:negative regulation of bacterial-type flagellum-dependent cell motility"/>
    <property type="evidence" value="ECO:0007669"/>
    <property type="project" value="TreeGrafter"/>
</dbReference>
<dbReference type="Gene3D" id="3.30.70.270">
    <property type="match status" value="1"/>
</dbReference>
<dbReference type="EC" id="2.7.7.65" evidence="1"/>
<dbReference type="Pfam" id="PF08668">
    <property type="entry name" value="HDOD"/>
    <property type="match status" value="1"/>
</dbReference>
<proteinExistence type="predicted"/>
<dbReference type="Pfam" id="PF00990">
    <property type="entry name" value="GGDEF"/>
    <property type="match status" value="1"/>
</dbReference>
<dbReference type="InterPro" id="IPR029787">
    <property type="entry name" value="Nucleotide_cyclase"/>
</dbReference>
<evidence type="ECO:0000259" key="5">
    <source>
        <dbReference type="PROSITE" id="PS51833"/>
    </source>
</evidence>
<dbReference type="PANTHER" id="PTHR45138:SF9">
    <property type="entry name" value="DIGUANYLATE CYCLASE DGCM-RELATED"/>
    <property type="match status" value="1"/>
</dbReference>
<evidence type="ECO:0000313" key="6">
    <source>
        <dbReference type="EMBL" id="TCJ18708.1"/>
    </source>
</evidence>
<dbReference type="CDD" id="cd01949">
    <property type="entry name" value="GGDEF"/>
    <property type="match status" value="1"/>
</dbReference>
<dbReference type="Proteomes" id="UP000295443">
    <property type="component" value="Unassembled WGS sequence"/>
</dbReference>
<dbReference type="FunFam" id="3.30.70.270:FF:000001">
    <property type="entry name" value="Diguanylate cyclase domain protein"/>
    <property type="match status" value="1"/>
</dbReference>
<dbReference type="AlphaFoldDB" id="A0A4R1BN04"/>
<feature type="domain" description="GGDEF" evidence="4">
    <location>
        <begin position="535"/>
        <end position="668"/>
    </location>
</feature>
<dbReference type="Gene3D" id="1.10.3210.10">
    <property type="entry name" value="Hypothetical protein af1432"/>
    <property type="match status" value="1"/>
</dbReference>
<dbReference type="NCBIfam" id="TIGR00254">
    <property type="entry name" value="GGDEF"/>
    <property type="match status" value="1"/>
</dbReference>
<dbReference type="PANTHER" id="PTHR45138">
    <property type="entry name" value="REGULATORY COMPONENTS OF SENSORY TRANSDUCTION SYSTEM"/>
    <property type="match status" value="1"/>
</dbReference>
<feature type="region of interest" description="Disordered" evidence="3">
    <location>
        <begin position="1"/>
        <end position="37"/>
    </location>
</feature>
<keyword evidence="7" id="KW-1185">Reference proteome</keyword>
<comment type="catalytic activity">
    <reaction evidence="2">
        <text>2 GTP = 3',3'-c-di-GMP + 2 diphosphate</text>
        <dbReference type="Rhea" id="RHEA:24898"/>
        <dbReference type="ChEBI" id="CHEBI:33019"/>
        <dbReference type="ChEBI" id="CHEBI:37565"/>
        <dbReference type="ChEBI" id="CHEBI:58805"/>
        <dbReference type="EC" id="2.7.7.65"/>
    </reaction>
</comment>
<dbReference type="InterPro" id="IPR050469">
    <property type="entry name" value="Diguanylate_Cyclase"/>
</dbReference>
<dbReference type="SUPFAM" id="SSF109604">
    <property type="entry name" value="HD-domain/PDEase-like"/>
    <property type="match status" value="1"/>
</dbReference>
<feature type="domain" description="HDOD" evidence="5">
    <location>
        <begin position="54"/>
        <end position="247"/>
    </location>
</feature>
<dbReference type="GO" id="GO:0005886">
    <property type="term" value="C:plasma membrane"/>
    <property type="evidence" value="ECO:0007669"/>
    <property type="project" value="TreeGrafter"/>
</dbReference>
<dbReference type="Gene3D" id="3.40.50.2300">
    <property type="match status" value="1"/>
</dbReference>
<dbReference type="EMBL" id="SJZB01000009">
    <property type="protein sequence ID" value="TCJ18708.1"/>
    <property type="molecule type" value="Genomic_DNA"/>
</dbReference>
<dbReference type="SMART" id="SM00267">
    <property type="entry name" value="GGDEF"/>
    <property type="match status" value="1"/>
</dbReference>
<dbReference type="GO" id="GO:0052621">
    <property type="term" value="F:diguanylate cyclase activity"/>
    <property type="evidence" value="ECO:0007669"/>
    <property type="project" value="UniProtKB-EC"/>
</dbReference>
<dbReference type="OrthoDB" id="9813903at2"/>
<evidence type="ECO:0000256" key="1">
    <source>
        <dbReference type="ARBA" id="ARBA00012528"/>
    </source>
</evidence>
<sequence>MVAPNAATRAGHGGPDPGRQDGGGPAHGPPGQTGKAMTDDAKQNFAALKAGGMLPSPRGVALAVLELTQRNDTDVKTLTHLVQTDPAMAGRLLRYANAAHGGSLRHIASLNHAIVFLGIFRVRQIALGFSLVDHYRSGACRQFDYMGYWTRSLATAIAAQQVAVQAQCPPDESFTCGLLSGIGRLALATVFPAEYGELLAAGLDAGALRAAETDRFGLDHATLSSELLEDWGLPEIFHQAVRYHEQPGDAPYPAGSRVQALTNALHFAAKVGMLLDLDAAQRWERLPSLYHAAAQLGLEDTEVPSLVDDVLTRWQEWGRELQLPARDFSDLKRLLMAPADLAGEHAAALPVLPMRLILVGFQADGCQAMLATLTGLGLQVDSVADPAAATGLLGERGADIVMVQLPDCGADAARRVRALCAVNGGRQTHCIAVIPAEAEAGVAALMLAGAADYLTVGHTEAALLARLNAAQRVVTLQSAVRTERETVIRSSAEWARSNRRLLQEALTDPLTRLYNRRYGLDRLRQEWSYASHSGAPLSCLMLDIDHFKTVNDRHGHDTGDVVLSQVAQLLQHNCRKDDVVFRFGGEEFCVVAPCTPIQEAIRLGERIAAAVRARRYGANPAHLVVTVSVGVACLAAGDRDAEALSARADQALYAAKKAGRDRVVALSRTPA</sequence>
<dbReference type="GO" id="GO:0043709">
    <property type="term" value="P:cell adhesion involved in single-species biofilm formation"/>
    <property type="evidence" value="ECO:0007669"/>
    <property type="project" value="TreeGrafter"/>
</dbReference>
<evidence type="ECO:0000313" key="7">
    <source>
        <dbReference type="Proteomes" id="UP000295443"/>
    </source>
</evidence>
<evidence type="ECO:0000259" key="4">
    <source>
        <dbReference type="PROSITE" id="PS50887"/>
    </source>
</evidence>
<dbReference type="PROSITE" id="PS51833">
    <property type="entry name" value="HDOD"/>
    <property type="match status" value="1"/>
</dbReference>
<feature type="compositionally biased region" description="Gly residues" evidence="3">
    <location>
        <begin position="11"/>
        <end position="26"/>
    </location>
</feature>
<name>A0A4R1BN04_9PROT</name>
<dbReference type="SUPFAM" id="SSF52172">
    <property type="entry name" value="CheY-like"/>
    <property type="match status" value="1"/>
</dbReference>
<accession>A0A4R1BN04</accession>
<dbReference type="InterPro" id="IPR011006">
    <property type="entry name" value="CheY-like_superfamily"/>
</dbReference>
<dbReference type="InterPro" id="IPR013976">
    <property type="entry name" value="HDOD"/>
</dbReference>
<dbReference type="SUPFAM" id="SSF55073">
    <property type="entry name" value="Nucleotide cyclase"/>
    <property type="match status" value="1"/>
</dbReference>
<reference evidence="6 7" key="1">
    <citation type="submission" date="2019-03" db="EMBL/GenBank/DDBJ databases">
        <title>Genome sequence of Thiobacillaceae bacterium LSR1, a sulfur-oxidizing bacterium isolated from freshwater sediment.</title>
        <authorList>
            <person name="Li S."/>
        </authorList>
    </citation>
    <scope>NUCLEOTIDE SEQUENCE [LARGE SCALE GENOMIC DNA]</scope>
    <source>
        <strain evidence="6 7">LSR1</strain>
    </source>
</reference>
<dbReference type="PROSITE" id="PS50887">
    <property type="entry name" value="GGDEF"/>
    <property type="match status" value="1"/>
</dbReference>
<organism evidence="6 7">
    <name type="scientific">Parasulfuritortus cantonensis</name>
    <dbReference type="NCBI Taxonomy" id="2528202"/>
    <lineage>
        <taxon>Bacteria</taxon>
        <taxon>Pseudomonadati</taxon>
        <taxon>Pseudomonadota</taxon>
        <taxon>Betaproteobacteria</taxon>
        <taxon>Nitrosomonadales</taxon>
        <taxon>Thiobacillaceae</taxon>
        <taxon>Parasulfuritortus</taxon>
    </lineage>
</organism>
<dbReference type="InterPro" id="IPR043128">
    <property type="entry name" value="Rev_trsase/Diguanyl_cyclase"/>
</dbReference>
<gene>
    <name evidence="6" type="ORF">EZJ19_01795</name>
</gene>